<gene>
    <name evidence="3" type="ORF">OFUS_LOCUS19954</name>
</gene>
<dbReference type="Pfam" id="PF07647">
    <property type="entry name" value="SAM_2"/>
    <property type="match status" value="1"/>
</dbReference>
<dbReference type="OrthoDB" id="6105938at2759"/>
<feature type="transmembrane region" description="Helical" evidence="2">
    <location>
        <begin position="378"/>
        <end position="401"/>
    </location>
</feature>
<dbReference type="PROSITE" id="PS50089">
    <property type="entry name" value="ZF_RING_2"/>
    <property type="match status" value="1"/>
</dbReference>
<feature type="transmembrane region" description="Helical" evidence="2">
    <location>
        <begin position="169"/>
        <end position="189"/>
    </location>
</feature>
<reference evidence="3" key="1">
    <citation type="submission" date="2022-03" db="EMBL/GenBank/DDBJ databases">
        <authorList>
            <person name="Martin C."/>
        </authorList>
    </citation>
    <scope>NUCLEOTIDE SEQUENCE</scope>
</reference>
<dbReference type="Gene3D" id="3.30.40.10">
    <property type="entry name" value="Zinc/RING finger domain, C3HC4 (zinc finger)"/>
    <property type="match status" value="1"/>
</dbReference>
<dbReference type="PROSITE" id="PS50105">
    <property type="entry name" value="SAM_DOMAIN"/>
    <property type="match status" value="1"/>
</dbReference>
<dbReference type="InterPro" id="IPR013761">
    <property type="entry name" value="SAM/pointed_sf"/>
</dbReference>
<dbReference type="InterPro" id="IPR001841">
    <property type="entry name" value="Znf_RING"/>
</dbReference>
<dbReference type="InterPro" id="IPR013083">
    <property type="entry name" value="Znf_RING/FYVE/PHD"/>
</dbReference>
<dbReference type="InterPro" id="IPR027370">
    <property type="entry name" value="Znf-RING_euk"/>
</dbReference>
<dbReference type="EMBL" id="CAIIXF020000009">
    <property type="protein sequence ID" value="CAH1795409.1"/>
    <property type="molecule type" value="Genomic_DNA"/>
</dbReference>
<protein>
    <submittedName>
        <fullName evidence="3">Uncharacterized protein</fullName>
    </submittedName>
</protein>
<feature type="transmembrane region" description="Helical" evidence="2">
    <location>
        <begin position="349"/>
        <end position="372"/>
    </location>
</feature>
<dbReference type="Pfam" id="PF13445">
    <property type="entry name" value="zf-RING_UBOX"/>
    <property type="match status" value="1"/>
</dbReference>
<dbReference type="PROSITE" id="PS00518">
    <property type="entry name" value="ZF_RING_1"/>
    <property type="match status" value="1"/>
</dbReference>
<sequence>MAEANMNQDGTKNEEDDNWEDVEDTIEDELVCAVCYELMVQPTTLNCGHSFCRCCLAKSILQSRKTICPMCNQVWRGHPKVNVALRSTISRSHPDDLKHRIAEIDTDPTNQTAVKKFDELLKQSAYQHQRQHEQGLMQFQPLAEQRINQNININQQAIDDGITFCKQCLTLTGAAIVILLAIFLVVYWVSQSTEKISENPVNKWTVDDVQSWLEGLGPWAPKLYGEAFKTNQIDGSLLKHLNEEDLKTVFGMENPVHLRVFMTSLYAHRDFGPDIPTDFWDYRQMFSWRCHLLMIWIPYCPRFSLALLAFWKYSDMFLPFMKYTVIGGFNVTEVNLYTHQFEPLGVIGWIEVLWGCLAVPYMLIAVFAKSFIATNTLAAVITITHCIALTANEAQTLYILFRSSDFKRKHILHNEWISLKSGMKTNVIYMMLSMVLWPIIPSGLIRFGTTVYIYIWQILVISQFLKNQYNLFTARV</sequence>
<keyword evidence="2" id="KW-0812">Transmembrane</keyword>
<dbReference type="SUPFAM" id="SSF57850">
    <property type="entry name" value="RING/U-box"/>
    <property type="match status" value="1"/>
</dbReference>
<feature type="region of interest" description="Disordered" evidence="1">
    <location>
        <begin position="1"/>
        <end position="20"/>
    </location>
</feature>
<dbReference type="PANTHER" id="PTHR15898:SF13">
    <property type="entry name" value="BIFUNCTIONAL APOPTOSIS REGULATOR"/>
    <property type="match status" value="1"/>
</dbReference>
<dbReference type="SMART" id="SM00454">
    <property type="entry name" value="SAM"/>
    <property type="match status" value="1"/>
</dbReference>
<keyword evidence="2" id="KW-1133">Transmembrane helix</keyword>
<comment type="caution">
    <text evidence="3">The sequence shown here is derived from an EMBL/GenBank/DDBJ whole genome shotgun (WGS) entry which is preliminary data.</text>
</comment>
<dbReference type="PANTHER" id="PTHR15898">
    <property type="entry name" value="BIFUNCTIONAL APOPTOSIS REGULATOR"/>
    <property type="match status" value="1"/>
</dbReference>
<dbReference type="GO" id="GO:0061630">
    <property type="term" value="F:ubiquitin protein ligase activity"/>
    <property type="evidence" value="ECO:0007669"/>
    <property type="project" value="TreeGrafter"/>
</dbReference>
<evidence type="ECO:0000256" key="1">
    <source>
        <dbReference type="SAM" id="MobiDB-lite"/>
    </source>
</evidence>
<evidence type="ECO:0000256" key="2">
    <source>
        <dbReference type="SAM" id="Phobius"/>
    </source>
</evidence>
<dbReference type="SMART" id="SM00184">
    <property type="entry name" value="RING"/>
    <property type="match status" value="1"/>
</dbReference>
<dbReference type="GO" id="GO:0043161">
    <property type="term" value="P:proteasome-mediated ubiquitin-dependent protein catabolic process"/>
    <property type="evidence" value="ECO:0007669"/>
    <property type="project" value="TreeGrafter"/>
</dbReference>
<dbReference type="InterPro" id="IPR017907">
    <property type="entry name" value="Znf_RING_CS"/>
</dbReference>
<proteinExistence type="predicted"/>
<dbReference type="GO" id="GO:0005634">
    <property type="term" value="C:nucleus"/>
    <property type="evidence" value="ECO:0007669"/>
    <property type="project" value="TreeGrafter"/>
</dbReference>
<dbReference type="Gene3D" id="1.10.150.50">
    <property type="entry name" value="Transcription Factor, Ets-1"/>
    <property type="match status" value="1"/>
</dbReference>
<evidence type="ECO:0000313" key="4">
    <source>
        <dbReference type="Proteomes" id="UP000749559"/>
    </source>
</evidence>
<dbReference type="AlphaFoldDB" id="A0A8J1XZ88"/>
<dbReference type="InterPro" id="IPR001660">
    <property type="entry name" value="SAM"/>
</dbReference>
<dbReference type="Proteomes" id="UP000749559">
    <property type="component" value="Unassembled WGS sequence"/>
</dbReference>
<accession>A0A8J1XZ88</accession>
<name>A0A8J1XZ88_OWEFU</name>
<feature type="compositionally biased region" description="Polar residues" evidence="1">
    <location>
        <begin position="1"/>
        <end position="10"/>
    </location>
</feature>
<organism evidence="3 4">
    <name type="scientific">Owenia fusiformis</name>
    <name type="common">Polychaete worm</name>
    <dbReference type="NCBI Taxonomy" id="6347"/>
    <lineage>
        <taxon>Eukaryota</taxon>
        <taxon>Metazoa</taxon>
        <taxon>Spiralia</taxon>
        <taxon>Lophotrochozoa</taxon>
        <taxon>Annelida</taxon>
        <taxon>Polychaeta</taxon>
        <taxon>Sedentaria</taxon>
        <taxon>Canalipalpata</taxon>
        <taxon>Sabellida</taxon>
        <taxon>Oweniida</taxon>
        <taxon>Oweniidae</taxon>
        <taxon>Owenia</taxon>
    </lineage>
</organism>
<keyword evidence="2" id="KW-0472">Membrane</keyword>
<dbReference type="SUPFAM" id="SSF47769">
    <property type="entry name" value="SAM/Pointed domain"/>
    <property type="match status" value="1"/>
</dbReference>
<keyword evidence="4" id="KW-1185">Reference proteome</keyword>
<evidence type="ECO:0000313" key="3">
    <source>
        <dbReference type="EMBL" id="CAH1795409.1"/>
    </source>
</evidence>
<feature type="transmembrane region" description="Helical" evidence="2">
    <location>
        <begin position="292"/>
        <end position="311"/>
    </location>
</feature>